<keyword evidence="2" id="KW-1185">Reference proteome</keyword>
<dbReference type="Proteomes" id="UP001417504">
    <property type="component" value="Unassembled WGS sequence"/>
</dbReference>
<comment type="caution">
    <text evidence="1">The sequence shown here is derived from an EMBL/GenBank/DDBJ whole genome shotgun (WGS) entry which is preliminary data.</text>
</comment>
<evidence type="ECO:0000313" key="2">
    <source>
        <dbReference type="Proteomes" id="UP001417504"/>
    </source>
</evidence>
<name>A0AAP0E2B7_9MAGN</name>
<organism evidence="1 2">
    <name type="scientific">Stephania japonica</name>
    <dbReference type="NCBI Taxonomy" id="461633"/>
    <lineage>
        <taxon>Eukaryota</taxon>
        <taxon>Viridiplantae</taxon>
        <taxon>Streptophyta</taxon>
        <taxon>Embryophyta</taxon>
        <taxon>Tracheophyta</taxon>
        <taxon>Spermatophyta</taxon>
        <taxon>Magnoliopsida</taxon>
        <taxon>Ranunculales</taxon>
        <taxon>Menispermaceae</taxon>
        <taxon>Menispermoideae</taxon>
        <taxon>Cissampelideae</taxon>
        <taxon>Stephania</taxon>
    </lineage>
</organism>
<gene>
    <name evidence="1" type="ORF">Sjap_025816</name>
</gene>
<dbReference type="AlphaFoldDB" id="A0AAP0E2B7"/>
<accession>A0AAP0E2B7</accession>
<dbReference type="EMBL" id="JBBNAE010000011">
    <property type="protein sequence ID" value="KAK9085405.1"/>
    <property type="molecule type" value="Genomic_DNA"/>
</dbReference>
<proteinExistence type="predicted"/>
<sequence length="63" mass="6730">MSGIIMSQGSLSELYSSSYNISIAILPPDSIDGVCLVQIRPSEAFIPFNLPKSLISVIPMSNS</sequence>
<reference evidence="1 2" key="1">
    <citation type="submission" date="2024-01" db="EMBL/GenBank/DDBJ databases">
        <title>Genome assemblies of Stephania.</title>
        <authorList>
            <person name="Yang L."/>
        </authorList>
    </citation>
    <scope>NUCLEOTIDE SEQUENCE [LARGE SCALE GENOMIC DNA]</scope>
    <source>
        <strain evidence="1">QJT</strain>
        <tissue evidence="1">Leaf</tissue>
    </source>
</reference>
<protein>
    <submittedName>
        <fullName evidence="1">Uncharacterized protein</fullName>
    </submittedName>
</protein>
<evidence type="ECO:0000313" key="1">
    <source>
        <dbReference type="EMBL" id="KAK9085405.1"/>
    </source>
</evidence>